<name>A0A0F9DKQ8_9ZZZZ</name>
<proteinExistence type="predicted"/>
<accession>A0A0F9DKQ8</accession>
<dbReference type="EMBL" id="LAZR01041193">
    <property type="protein sequence ID" value="KKL12603.1"/>
    <property type="molecule type" value="Genomic_DNA"/>
</dbReference>
<reference evidence="1" key="1">
    <citation type="journal article" date="2015" name="Nature">
        <title>Complex archaea that bridge the gap between prokaryotes and eukaryotes.</title>
        <authorList>
            <person name="Spang A."/>
            <person name="Saw J.H."/>
            <person name="Jorgensen S.L."/>
            <person name="Zaremba-Niedzwiedzka K."/>
            <person name="Martijn J."/>
            <person name="Lind A.E."/>
            <person name="van Eijk R."/>
            <person name="Schleper C."/>
            <person name="Guy L."/>
            <person name="Ettema T.J."/>
        </authorList>
    </citation>
    <scope>NUCLEOTIDE SEQUENCE</scope>
</reference>
<protein>
    <submittedName>
        <fullName evidence="1">Uncharacterized protein</fullName>
    </submittedName>
</protein>
<comment type="caution">
    <text evidence="1">The sequence shown here is derived from an EMBL/GenBank/DDBJ whole genome shotgun (WGS) entry which is preliminary data.</text>
</comment>
<dbReference type="AlphaFoldDB" id="A0A0F9DKQ8"/>
<sequence length="107" mass="12221">MTAKKTIYTTDVMIYPHNDEDHSTIKQLLLTALDSYEIRDAPWKPHFRGRNAVACSVYGTTKSKLINVKKIVRRLSRGKVRFDFETSGLWVCAVTVDGFETIIEAIE</sequence>
<organism evidence="1">
    <name type="scientific">marine sediment metagenome</name>
    <dbReference type="NCBI Taxonomy" id="412755"/>
    <lineage>
        <taxon>unclassified sequences</taxon>
        <taxon>metagenomes</taxon>
        <taxon>ecological metagenomes</taxon>
    </lineage>
</organism>
<gene>
    <name evidence="1" type="ORF">LCGC14_2534130</name>
</gene>
<evidence type="ECO:0000313" key="1">
    <source>
        <dbReference type="EMBL" id="KKL12603.1"/>
    </source>
</evidence>